<dbReference type="FunFam" id="1.10.10.10:FF:000214">
    <property type="entry name" value="Methylated-DNA--protein-cysteine methyltransferase"/>
    <property type="match status" value="1"/>
</dbReference>
<evidence type="ECO:0000256" key="7">
    <source>
        <dbReference type="ARBA" id="ARBA00023204"/>
    </source>
</evidence>
<dbReference type="GO" id="GO:0003908">
    <property type="term" value="F:methylated-DNA-[protein]-cysteine S-methyltransferase activity"/>
    <property type="evidence" value="ECO:0007669"/>
    <property type="project" value="UniProtKB-UniRule"/>
</dbReference>
<feature type="domain" description="Methylated-DNA-[protein]-cysteine S-methyltransferase DNA binding" evidence="10">
    <location>
        <begin position="133"/>
        <end position="211"/>
    </location>
</feature>
<comment type="catalytic activity">
    <reaction evidence="8 9">
        <text>a 6-O-methyl-2'-deoxyguanosine in DNA + L-cysteinyl-[protein] = S-methyl-L-cysteinyl-[protein] + a 2'-deoxyguanosine in DNA</text>
        <dbReference type="Rhea" id="RHEA:24000"/>
        <dbReference type="Rhea" id="RHEA-COMP:10131"/>
        <dbReference type="Rhea" id="RHEA-COMP:10132"/>
        <dbReference type="Rhea" id="RHEA-COMP:11367"/>
        <dbReference type="Rhea" id="RHEA-COMP:11368"/>
        <dbReference type="ChEBI" id="CHEBI:29950"/>
        <dbReference type="ChEBI" id="CHEBI:82612"/>
        <dbReference type="ChEBI" id="CHEBI:85445"/>
        <dbReference type="ChEBI" id="CHEBI:85448"/>
        <dbReference type="EC" id="2.1.1.63"/>
    </reaction>
</comment>
<evidence type="ECO:0000256" key="1">
    <source>
        <dbReference type="ARBA" id="ARBA00001286"/>
    </source>
</evidence>
<keyword evidence="6 9" id="KW-0227">DNA damage</keyword>
<dbReference type="Gene3D" id="3.30.160.70">
    <property type="entry name" value="Methylated DNA-protein cysteine methyltransferase domain"/>
    <property type="match status" value="1"/>
</dbReference>
<dbReference type="RefSeq" id="WP_207615775.1">
    <property type="nucleotide sequence ID" value="NZ_JAFNLL010000015.1"/>
</dbReference>
<evidence type="ECO:0000313" key="13">
    <source>
        <dbReference type="Proteomes" id="UP000664164"/>
    </source>
</evidence>
<dbReference type="InterPro" id="IPR023546">
    <property type="entry name" value="MGMT"/>
</dbReference>
<comment type="miscellaneous">
    <text evidence="9">This enzyme catalyzes only one turnover and therefore is not strictly catalytic. According to one definition, an enzyme is a biocatalyst that acts repeatedly and over many reaction cycles.</text>
</comment>
<sequence length="213" mass="22774">MSIDTGFTDADAARLFAPATAPLTTADAAALDRLHQRLAEDARSKGALDVAYRVVDSPLGKLLLAATEQGIVRVAFALEDHDAVLQLLAEKVSPRILRVPARLDAAARELDEYFAGTRREFDLPLDFRLSRGFRLSVLQHLPHIAYGRTESYAEVAQAAGSPRAVRAVGTACATNPLPLIVPCHRVVKSDGSFGGYLGGTEAKRTLLSLEAAA</sequence>
<dbReference type="GO" id="GO:0032259">
    <property type="term" value="P:methylation"/>
    <property type="evidence" value="ECO:0007669"/>
    <property type="project" value="UniProtKB-KW"/>
</dbReference>
<dbReference type="InterPro" id="IPR001497">
    <property type="entry name" value="MethylDNA_cys_MeTrfase_AS"/>
</dbReference>
<dbReference type="NCBIfam" id="TIGR00589">
    <property type="entry name" value="ogt"/>
    <property type="match status" value="1"/>
</dbReference>
<dbReference type="GO" id="GO:0005737">
    <property type="term" value="C:cytoplasm"/>
    <property type="evidence" value="ECO:0007669"/>
    <property type="project" value="UniProtKB-SubCell"/>
</dbReference>
<dbReference type="AlphaFoldDB" id="A0A939KM65"/>
<evidence type="ECO:0000256" key="9">
    <source>
        <dbReference type="HAMAP-Rule" id="MF_00772"/>
    </source>
</evidence>
<dbReference type="InterPro" id="IPR036217">
    <property type="entry name" value="MethylDNA_cys_MeTrfase_DNAb"/>
</dbReference>
<dbReference type="PANTHER" id="PTHR10815:SF5">
    <property type="entry name" value="METHYLATED-DNA--PROTEIN-CYSTEINE METHYLTRANSFERASE"/>
    <property type="match status" value="1"/>
</dbReference>
<feature type="domain" description="Methylguanine DNA methyltransferase ribonuclease-like" evidence="11">
    <location>
        <begin position="51"/>
        <end position="127"/>
    </location>
</feature>
<evidence type="ECO:0000256" key="5">
    <source>
        <dbReference type="ARBA" id="ARBA00022679"/>
    </source>
</evidence>
<gene>
    <name evidence="12" type="ORF">J1902_08310</name>
</gene>
<keyword evidence="4 9" id="KW-0489">Methyltransferase</keyword>
<evidence type="ECO:0000259" key="11">
    <source>
        <dbReference type="Pfam" id="PF02870"/>
    </source>
</evidence>
<dbReference type="Gene3D" id="1.10.10.10">
    <property type="entry name" value="Winged helix-like DNA-binding domain superfamily/Winged helix DNA-binding domain"/>
    <property type="match status" value="1"/>
</dbReference>
<name>A0A939KM65_9MICC</name>
<dbReference type="PANTHER" id="PTHR10815">
    <property type="entry name" value="METHYLATED-DNA--PROTEIN-CYSTEINE METHYLTRANSFERASE"/>
    <property type="match status" value="1"/>
</dbReference>
<dbReference type="SUPFAM" id="SSF46767">
    <property type="entry name" value="Methylated DNA-protein cysteine methyltransferase, C-terminal domain"/>
    <property type="match status" value="1"/>
</dbReference>
<reference evidence="12" key="1">
    <citation type="submission" date="2021-03" db="EMBL/GenBank/DDBJ databases">
        <title>A new species, PO-11, isolated from a karst cave deposit.</title>
        <authorList>
            <person name="Zhaoxiaoyong W."/>
        </authorList>
    </citation>
    <scope>NUCLEOTIDE SEQUENCE</scope>
    <source>
        <strain evidence="12">PO-11</strain>
    </source>
</reference>
<comment type="similarity">
    <text evidence="2 9">Belongs to the MGMT family.</text>
</comment>
<evidence type="ECO:0000256" key="3">
    <source>
        <dbReference type="ARBA" id="ARBA00022490"/>
    </source>
</evidence>
<dbReference type="Proteomes" id="UP000664164">
    <property type="component" value="Unassembled WGS sequence"/>
</dbReference>
<dbReference type="CDD" id="cd06445">
    <property type="entry name" value="ATase"/>
    <property type="match status" value="1"/>
</dbReference>
<feature type="active site" description="Nucleophile; methyl group acceptor" evidence="9">
    <location>
        <position position="183"/>
    </location>
</feature>
<comment type="subcellular location">
    <subcellularLocation>
        <location evidence="9">Cytoplasm</location>
    </subcellularLocation>
</comment>
<keyword evidence="5 9" id="KW-0808">Transferase</keyword>
<dbReference type="HAMAP" id="MF_00772">
    <property type="entry name" value="OGT"/>
    <property type="match status" value="1"/>
</dbReference>
<dbReference type="EC" id="2.1.1.63" evidence="9"/>
<dbReference type="InterPro" id="IPR036631">
    <property type="entry name" value="MGMT_N_sf"/>
</dbReference>
<evidence type="ECO:0000256" key="8">
    <source>
        <dbReference type="ARBA" id="ARBA00049348"/>
    </source>
</evidence>
<evidence type="ECO:0000313" key="12">
    <source>
        <dbReference type="EMBL" id="MBO1267973.1"/>
    </source>
</evidence>
<keyword evidence="7 9" id="KW-0234">DNA repair</keyword>
<dbReference type="InterPro" id="IPR008332">
    <property type="entry name" value="MethylG_MeTrfase_N"/>
</dbReference>
<dbReference type="InterPro" id="IPR036388">
    <property type="entry name" value="WH-like_DNA-bd_sf"/>
</dbReference>
<protein>
    <recommendedName>
        <fullName evidence="9">Methylated-DNA--protein-cysteine methyltransferase</fullName>
        <ecNumber evidence="9">2.1.1.63</ecNumber>
    </recommendedName>
    <alternativeName>
        <fullName evidence="9">6-O-methylguanine-DNA methyltransferase</fullName>
        <shortName evidence="9">MGMT</shortName>
    </alternativeName>
    <alternativeName>
        <fullName evidence="9">O-6-methylguanine-DNA-alkyltransferase</fullName>
    </alternativeName>
</protein>
<evidence type="ECO:0000256" key="2">
    <source>
        <dbReference type="ARBA" id="ARBA00008711"/>
    </source>
</evidence>
<evidence type="ECO:0000256" key="4">
    <source>
        <dbReference type="ARBA" id="ARBA00022603"/>
    </source>
</evidence>
<proteinExistence type="inferred from homology"/>
<comment type="caution">
    <text evidence="12">The sequence shown here is derived from an EMBL/GenBank/DDBJ whole genome shotgun (WGS) entry which is preliminary data.</text>
</comment>
<comment type="catalytic activity">
    <reaction evidence="1 9">
        <text>a 4-O-methyl-thymidine in DNA + L-cysteinyl-[protein] = a thymidine in DNA + S-methyl-L-cysteinyl-[protein]</text>
        <dbReference type="Rhea" id="RHEA:53428"/>
        <dbReference type="Rhea" id="RHEA-COMP:10131"/>
        <dbReference type="Rhea" id="RHEA-COMP:10132"/>
        <dbReference type="Rhea" id="RHEA-COMP:13555"/>
        <dbReference type="Rhea" id="RHEA-COMP:13556"/>
        <dbReference type="ChEBI" id="CHEBI:29950"/>
        <dbReference type="ChEBI" id="CHEBI:82612"/>
        <dbReference type="ChEBI" id="CHEBI:137386"/>
        <dbReference type="ChEBI" id="CHEBI:137387"/>
        <dbReference type="EC" id="2.1.1.63"/>
    </reaction>
</comment>
<dbReference type="EMBL" id="JAFNLL010000015">
    <property type="protein sequence ID" value="MBO1267973.1"/>
    <property type="molecule type" value="Genomic_DNA"/>
</dbReference>
<dbReference type="InterPro" id="IPR014048">
    <property type="entry name" value="MethylDNA_cys_MeTrfase_DNA-bd"/>
</dbReference>
<dbReference type="Pfam" id="PF02870">
    <property type="entry name" value="Methyltransf_1N"/>
    <property type="match status" value="1"/>
</dbReference>
<accession>A0A939KM65</accession>
<keyword evidence="3 9" id="KW-0963">Cytoplasm</keyword>
<dbReference type="GO" id="GO:0006307">
    <property type="term" value="P:DNA alkylation repair"/>
    <property type="evidence" value="ECO:0007669"/>
    <property type="project" value="UniProtKB-UniRule"/>
</dbReference>
<dbReference type="SUPFAM" id="SSF53155">
    <property type="entry name" value="Methylated DNA-protein cysteine methyltransferase domain"/>
    <property type="match status" value="1"/>
</dbReference>
<keyword evidence="13" id="KW-1185">Reference proteome</keyword>
<evidence type="ECO:0000259" key="10">
    <source>
        <dbReference type="Pfam" id="PF01035"/>
    </source>
</evidence>
<organism evidence="12 13">
    <name type="scientific">Arthrobacter cavernae</name>
    <dbReference type="NCBI Taxonomy" id="2817681"/>
    <lineage>
        <taxon>Bacteria</taxon>
        <taxon>Bacillati</taxon>
        <taxon>Actinomycetota</taxon>
        <taxon>Actinomycetes</taxon>
        <taxon>Micrococcales</taxon>
        <taxon>Micrococcaceae</taxon>
        <taxon>Arthrobacter</taxon>
    </lineage>
</organism>
<dbReference type="Pfam" id="PF01035">
    <property type="entry name" value="DNA_binding_1"/>
    <property type="match status" value="1"/>
</dbReference>
<comment type="function">
    <text evidence="9">Involved in the cellular defense against the biological effects of O6-methylguanine (O6-MeG) and O4-methylthymine (O4-MeT) in DNA. Repairs the methylated nucleobase in DNA by stoichiometrically transferring the methyl group to a cysteine residue in the enzyme. This is a suicide reaction: the enzyme is irreversibly inactivated.</text>
</comment>
<evidence type="ECO:0000256" key="6">
    <source>
        <dbReference type="ARBA" id="ARBA00022763"/>
    </source>
</evidence>
<dbReference type="PROSITE" id="PS00374">
    <property type="entry name" value="MGMT"/>
    <property type="match status" value="1"/>
</dbReference>